<sequence>MALKQGFGQQQKQIQKLAMTQQMQQSIRILKYGSEDLHNFLSNVELENPFMIVNASHSYVTGGLDHQNEHDIAEFAVEKKSQSLYDYLMDQVNLTMRKTPIRDMVVYFISQLDQNGYLKADLEKLSKEKGIDKVLMLDALTLLQQLDPPGTGARNLQECLILQVQYDSSAPLNAEKILKEDFEDFTNRKWSKIAKKHCISIGDVQKILDYVQTLSPAPGAIYDQSEVGYIEPDLVIEKKLDGSLEVKLTKESNPEIRFKKEYYESLKNSSDKHVLDYLKEKRHEFEKIQEDVLMRGNTLLRLGRLIVERQHDFFTESNRPLKPFLLRDAAQKLQLHESTISRAVSGKYLLYEGKVMELKAFFSHAVSYARENGENVSADEIQQKIRLIVEKEDKKNPLSDQKIVDKMKEEGLKVSRRTLAKYRERIGIPASSFRKRH</sequence>
<evidence type="ECO:0000313" key="12">
    <source>
        <dbReference type="Proteomes" id="UP001222683"/>
    </source>
</evidence>
<dbReference type="GO" id="GO:0016987">
    <property type="term" value="F:sigma factor activity"/>
    <property type="evidence" value="ECO:0007669"/>
    <property type="project" value="UniProtKB-KW"/>
</dbReference>
<dbReference type="NCBIfam" id="TIGR02395">
    <property type="entry name" value="rpoN_sigma"/>
    <property type="match status" value="1"/>
</dbReference>
<dbReference type="Proteomes" id="UP001222683">
    <property type="component" value="Chromosome"/>
</dbReference>
<evidence type="ECO:0000256" key="6">
    <source>
        <dbReference type="ARBA" id="ARBA00023082"/>
    </source>
</evidence>
<protein>
    <submittedName>
        <fullName evidence="11">RNA polymerase factor sigma-54</fullName>
    </submittedName>
</protein>
<dbReference type="RefSeq" id="WP_273744753.1">
    <property type="nucleotide sequence ID" value="NZ_CP117692.1"/>
</dbReference>
<reference evidence="11" key="1">
    <citation type="submission" date="2023-02" db="EMBL/GenBank/DDBJ databases">
        <title>Complete genome sequence of Lactobacillus ruminis CACC888 isolated from Pig feces.</title>
        <authorList>
            <person name="Park S."/>
            <person name="Park M.A."/>
            <person name="Kim D.-H."/>
            <person name="Kim Y."/>
        </authorList>
    </citation>
    <scope>NUCLEOTIDE SEQUENCE</scope>
    <source>
        <strain evidence="11">CACC888</strain>
    </source>
</reference>
<dbReference type="GO" id="GO:0000428">
    <property type="term" value="C:DNA-directed RNA polymerase complex"/>
    <property type="evidence" value="ECO:0007669"/>
    <property type="project" value="UniProtKB-KW"/>
</dbReference>
<dbReference type="PANTHER" id="PTHR32248:SF4">
    <property type="entry name" value="RNA POLYMERASE SIGMA-54 FACTOR"/>
    <property type="match status" value="1"/>
</dbReference>
<evidence type="ECO:0000256" key="2">
    <source>
        <dbReference type="ARBA" id="ARBA00022478"/>
    </source>
</evidence>
<dbReference type="Gene3D" id="1.10.10.1330">
    <property type="entry name" value="RNA polymerase sigma-54 factor, core-binding domain"/>
    <property type="match status" value="1"/>
</dbReference>
<proteinExistence type="inferred from homology"/>
<evidence type="ECO:0000259" key="9">
    <source>
        <dbReference type="Pfam" id="PF04552"/>
    </source>
</evidence>
<keyword evidence="5" id="KW-0805">Transcription regulation</keyword>
<dbReference type="InterPro" id="IPR000394">
    <property type="entry name" value="RNA_pol_sigma_54"/>
</dbReference>
<gene>
    <name evidence="11" type="primary">rpoN</name>
    <name evidence="11" type="ORF">PSR59_07470</name>
</gene>
<dbReference type="PANTHER" id="PTHR32248">
    <property type="entry name" value="RNA POLYMERASE SIGMA-54 FACTOR"/>
    <property type="match status" value="1"/>
</dbReference>
<dbReference type="GO" id="GO:0001216">
    <property type="term" value="F:DNA-binding transcription activator activity"/>
    <property type="evidence" value="ECO:0007669"/>
    <property type="project" value="InterPro"/>
</dbReference>
<feature type="domain" description="RNA polymerase sigma factor 54 DNA-binding" evidence="9">
    <location>
        <begin position="277"/>
        <end position="436"/>
    </location>
</feature>
<evidence type="ECO:0000256" key="7">
    <source>
        <dbReference type="ARBA" id="ARBA00023125"/>
    </source>
</evidence>
<dbReference type="GO" id="GO:0006352">
    <property type="term" value="P:DNA-templated transcription initiation"/>
    <property type="evidence" value="ECO:0007669"/>
    <property type="project" value="InterPro"/>
</dbReference>
<evidence type="ECO:0000256" key="4">
    <source>
        <dbReference type="ARBA" id="ARBA00022695"/>
    </source>
</evidence>
<keyword evidence="8" id="KW-0804">Transcription</keyword>
<dbReference type="PIRSF" id="PIRSF000774">
    <property type="entry name" value="RpoN"/>
    <property type="match status" value="1"/>
</dbReference>
<comment type="similarity">
    <text evidence="1">Belongs to the sigma-54 factor family.</text>
</comment>
<evidence type="ECO:0000256" key="3">
    <source>
        <dbReference type="ARBA" id="ARBA00022679"/>
    </source>
</evidence>
<keyword evidence="2" id="KW-0240">DNA-directed RNA polymerase</keyword>
<dbReference type="PRINTS" id="PR00045">
    <property type="entry name" value="SIGMA54FCT"/>
</dbReference>
<accession>A0AAQ2XIA5</accession>
<evidence type="ECO:0000259" key="10">
    <source>
        <dbReference type="Pfam" id="PF04963"/>
    </source>
</evidence>
<dbReference type="EMBL" id="CP117692">
    <property type="protein sequence ID" value="WDC81489.1"/>
    <property type="molecule type" value="Genomic_DNA"/>
</dbReference>
<dbReference type="Pfam" id="PF00309">
    <property type="entry name" value="Sigma54_AID"/>
    <property type="match status" value="1"/>
</dbReference>
<dbReference type="GO" id="GO:0016779">
    <property type="term" value="F:nucleotidyltransferase activity"/>
    <property type="evidence" value="ECO:0007669"/>
    <property type="project" value="UniProtKB-KW"/>
</dbReference>
<dbReference type="AlphaFoldDB" id="A0AAQ2XIA5"/>
<dbReference type="InterPro" id="IPR007046">
    <property type="entry name" value="RNA_pol_sigma_54_core-bd"/>
</dbReference>
<keyword evidence="3" id="KW-0808">Transferase</keyword>
<dbReference type="GO" id="GO:0003677">
    <property type="term" value="F:DNA binding"/>
    <property type="evidence" value="ECO:0007669"/>
    <property type="project" value="UniProtKB-KW"/>
</dbReference>
<evidence type="ECO:0000256" key="5">
    <source>
        <dbReference type="ARBA" id="ARBA00023015"/>
    </source>
</evidence>
<keyword evidence="4" id="KW-0548">Nucleotidyltransferase</keyword>
<dbReference type="PROSITE" id="PS50044">
    <property type="entry name" value="SIGMA54_3"/>
    <property type="match status" value="1"/>
</dbReference>
<dbReference type="Pfam" id="PF04552">
    <property type="entry name" value="Sigma54_DBD"/>
    <property type="match status" value="1"/>
</dbReference>
<evidence type="ECO:0000313" key="11">
    <source>
        <dbReference type="EMBL" id="WDC81489.1"/>
    </source>
</evidence>
<dbReference type="InterPro" id="IPR007634">
    <property type="entry name" value="RNA_pol_sigma_54_DNA-bd"/>
</dbReference>
<dbReference type="Pfam" id="PF04963">
    <property type="entry name" value="Sigma54_CBD"/>
    <property type="match status" value="1"/>
</dbReference>
<dbReference type="InterPro" id="IPR038709">
    <property type="entry name" value="RpoN_core-bd_sf"/>
</dbReference>
<keyword evidence="6" id="KW-0731">Sigma factor</keyword>
<dbReference type="Gene3D" id="1.10.10.60">
    <property type="entry name" value="Homeodomain-like"/>
    <property type="match status" value="1"/>
</dbReference>
<evidence type="ECO:0000256" key="8">
    <source>
        <dbReference type="ARBA" id="ARBA00023163"/>
    </source>
</evidence>
<organism evidence="11 12">
    <name type="scientific">Ligilactobacillus ruminis</name>
    <dbReference type="NCBI Taxonomy" id="1623"/>
    <lineage>
        <taxon>Bacteria</taxon>
        <taxon>Bacillati</taxon>
        <taxon>Bacillota</taxon>
        <taxon>Bacilli</taxon>
        <taxon>Lactobacillales</taxon>
        <taxon>Lactobacillaceae</taxon>
        <taxon>Ligilactobacillus</taxon>
    </lineage>
</organism>
<name>A0AAQ2XIA5_9LACO</name>
<feature type="domain" description="RNA polymerase sigma factor 54 core-binding" evidence="10">
    <location>
        <begin position="78"/>
        <end position="262"/>
    </location>
</feature>
<keyword evidence="7" id="KW-0238">DNA-binding</keyword>
<evidence type="ECO:0000256" key="1">
    <source>
        <dbReference type="ARBA" id="ARBA00008798"/>
    </source>
</evidence>